<sequence length="302" mass="35119">MLNRRVVKSSSSEKPLDKKHKDNIAQAYFLEPTPNQYIKKLLNDPNKEYLTNRDYDVLKESYDKAHDIRKFEIDLYWKRTTYVWTLIASLITVTGLLLAAYYRLNMAPEDKRALLGLVASVAVVGVLLTIIATKIIQGGEYWQKNWEYHVNLLEPLFSGRIYSTLINTTAKRHSISKLNRALYILFLGVWLFLAEGIYFVVFPYNDRNNFFILLATFSILVLTISNVIDIFTYRSTGKTKTLISSWAVEIEKEKKPEDKSANEGKKSSWHNMLNLSIKIMKLILLIIWLLISLSILYLLYFK</sequence>
<dbReference type="InterPro" id="IPR056918">
    <property type="entry name" value="8xMP"/>
</dbReference>
<dbReference type="KEGG" id="palh:B1H58_16560"/>
<feature type="transmembrane region" description="Helical" evidence="1">
    <location>
        <begin position="82"/>
        <end position="102"/>
    </location>
</feature>
<dbReference type="AlphaFoldDB" id="A0A1W6B8T5"/>
<evidence type="ECO:0000313" key="3">
    <source>
        <dbReference type="Proteomes" id="UP000192900"/>
    </source>
</evidence>
<keyword evidence="1" id="KW-0472">Membrane</keyword>
<keyword evidence="1" id="KW-0812">Transmembrane</keyword>
<gene>
    <name evidence="2" type="ORF">B1H58_16560</name>
</gene>
<keyword evidence="3" id="KW-1185">Reference proteome</keyword>
<feature type="transmembrane region" description="Helical" evidence="1">
    <location>
        <begin position="114"/>
        <end position="136"/>
    </location>
</feature>
<dbReference type="Pfam" id="PF24838">
    <property type="entry name" value="8xMP"/>
    <property type="match status" value="1"/>
</dbReference>
<keyword evidence="1" id="KW-1133">Transmembrane helix</keyword>
<dbReference type="EMBL" id="CP019706">
    <property type="protein sequence ID" value="ARJ43490.1"/>
    <property type="molecule type" value="Genomic_DNA"/>
</dbReference>
<dbReference type="STRING" id="1891675.B1H58_16560"/>
<organism evidence="2 3">
    <name type="scientific">Pantoea alhagi</name>
    <dbReference type="NCBI Taxonomy" id="1891675"/>
    <lineage>
        <taxon>Bacteria</taxon>
        <taxon>Pseudomonadati</taxon>
        <taxon>Pseudomonadota</taxon>
        <taxon>Gammaproteobacteria</taxon>
        <taxon>Enterobacterales</taxon>
        <taxon>Erwiniaceae</taxon>
        <taxon>Pantoea</taxon>
    </lineage>
</organism>
<feature type="transmembrane region" description="Helical" evidence="1">
    <location>
        <begin position="210"/>
        <end position="231"/>
    </location>
</feature>
<feature type="transmembrane region" description="Helical" evidence="1">
    <location>
        <begin position="181"/>
        <end position="204"/>
    </location>
</feature>
<dbReference type="Proteomes" id="UP000192900">
    <property type="component" value="Chromosome"/>
</dbReference>
<dbReference type="RefSeq" id="WP_085071546.1">
    <property type="nucleotide sequence ID" value="NZ_CP019706.1"/>
</dbReference>
<dbReference type="OrthoDB" id="9153185at2"/>
<reference evidence="2 3" key="1">
    <citation type="submission" date="2017-02" db="EMBL/GenBank/DDBJ databases">
        <title>Complete genome sequence of the drought resistance-promoting endophyte Pantoea alhagi LTYR-11Z.</title>
        <authorList>
            <person name="Zhang L."/>
        </authorList>
    </citation>
    <scope>NUCLEOTIDE SEQUENCE [LARGE SCALE GENOMIC DNA]</scope>
    <source>
        <strain evidence="2 3">LTYR-11Z</strain>
    </source>
</reference>
<name>A0A1W6B8T5_9GAMM</name>
<proteinExistence type="predicted"/>
<feature type="transmembrane region" description="Helical" evidence="1">
    <location>
        <begin position="282"/>
        <end position="300"/>
    </location>
</feature>
<accession>A0A1W6B8T5</accession>
<evidence type="ECO:0000313" key="2">
    <source>
        <dbReference type="EMBL" id="ARJ43490.1"/>
    </source>
</evidence>
<evidence type="ECO:0000256" key="1">
    <source>
        <dbReference type="SAM" id="Phobius"/>
    </source>
</evidence>
<protein>
    <submittedName>
        <fullName evidence="2">Uncharacterized protein</fullName>
    </submittedName>
</protein>